<evidence type="ECO:0000259" key="10">
    <source>
        <dbReference type="Pfam" id="PF02870"/>
    </source>
</evidence>
<evidence type="ECO:0000256" key="7">
    <source>
        <dbReference type="ARBA" id="ARBA00049348"/>
    </source>
</evidence>
<evidence type="ECO:0000256" key="8">
    <source>
        <dbReference type="HAMAP-Rule" id="MF_00772"/>
    </source>
</evidence>
<dbReference type="InterPro" id="IPR036388">
    <property type="entry name" value="WH-like_DNA-bd_sf"/>
</dbReference>
<comment type="function">
    <text evidence="8">Involved in the cellular defense against the biological effects of O6-methylguanine (O6-MeG) and O4-methylthymine (O4-MeT) in DNA. Repairs the methylated nucleobase in DNA by stoichiometrically transferring the methyl group to a cysteine residue in the enzyme. This is a suicide reaction: the enzyme is irreversibly inactivated.</text>
</comment>
<feature type="domain" description="Methylated-DNA-[protein]-cysteine S-methyltransferase DNA binding" evidence="9">
    <location>
        <begin position="79"/>
        <end position="158"/>
    </location>
</feature>
<evidence type="ECO:0000313" key="11">
    <source>
        <dbReference type="EMBL" id="MCF4007075.1"/>
    </source>
</evidence>
<dbReference type="InterPro" id="IPR036217">
    <property type="entry name" value="MethylDNA_cys_MeTrfase_DNAb"/>
</dbReference>
<dbReference type="CDD" id="cd06445">
    <property type="entry name" value="ATase"/>
    <property type="match status" value="1"/>
</dbReference>
<dbReference type="PANTHER" id="PTHR10815">
    <property type="entry name" value="METHYLATED-DNA--PROTEIN-CYSTEINE METHYLTRANSFERASE"/>
    <property type="match status" value="1"/>
</dbReference>
<dbReference type="GO" id="GO:0003908">
    <property type="term" value="F:methylated-DNA-[protein]-cysteine S-methyltransferase activity"/>
    <property type="evidence" value="ECO:0007669"/>
    <property type="project" value="UniProtKB-UniRule"/>
</dbReference>
<dbReference type="InterPro" id="IPR014048">
    <property type="entry name" value="MethylDNA_cys_MeTrfase_DNA-bd"/>
</dbReference>
<evidence type="ECO:0000256" key="3">
    <source>
        <dbReference type="ARBA" id="ARBA00022603"/>
    </source>
</evidence>
<dbReference type="NCBIfam" id="TIGR00589">
    <property type="entry name" value="ogt"/>
    <property type="match status" value="1"/>
</dbReference>
<keyword evidence="4 8" id="KW-0808">Transferase</keyword>
<dbReference type="HAMAP" id="MF_00772">
    <property type="entry name" value="OGT"/>
    <property type="match status" value="1"/>
</dbReference>
<dbReference type="FunFam" id="1.10.10.10:FF:000214">
    <property type="entry name" value="Methylated-DNA--protein-cysteine methyltransferase"/>
    <property type="match status" value="1"/>
</dbReference>
<evidence type="ECO:0000313" key="12">
    <source>
        <dbReference type="Proteomes" id="UP001139336"/>
    </source>
</evidence>
<dbReference type="EC" id="2.1.1.63" evidence="8"/>
<sequence length="164" mass="18321">MRWGEAASPLGPLTLWADRLPGAGWALCGIHYEGKGPAREAAKREEELPLFRDVRRELEEYWAGERREFTVRWEVRGTPFREQVWAALAGVGYGETVSYGELAREIGRPRAARQVGQAVGANPLSIVLGCHRVLGADGSLTGYGGGLERKRWLLRLEGCRFRED</sequence>
<dbReference type="Gene3D" id="3.30.160.70">
    <property type="entry name" value="Methylated DNA-protein cysteine methyltransferase domain"/>
    <property type="match status" value="1"/>
</dbReference>
<dbReference type="AlphaFoldDB" id="A0A9X1QRY7"/>
<comment type="catalytic activity">
    <reaction evidence="7 8">
        <text>a 6-O-methyl-2'-deoxyguanosine in DNA + L-cysteinyl-[protein] = S-methyl-L-cysteinyl-[protein] + a 2'-deoxyguanosine in DNA</text>
        <dbReference type="Rhea" id="RHEA:24000"/>
        <dbReference type="Rhea" id="RHEA-COMP:10131"/>
        <dbReference type="Rhea" id="RHEA-COMP:10132"/>
        <dbReference type="Rhea" id="RHEA-COMP:11367"/>
        <dbReference type="Rhea" id="RHEA-COMP:11368"/>
        <dbReference type="ChEBI" id="CHEBI:29950"/>
        <dbReference type="ChEBI" id="CHEBI:82612"/>
        <dbReference type="ChEBI" id="CHEBI:85445"/>
        <dbReference type="ChEBI" id="CHEBI:85448"/>
        <dbReference type="EC" id="2.1.1.63"/>
    </reaction>
</comment>
<dbReference type="RefSeq" id="WP_236119222.1">
    <property type="nucleotide sequence ID" value="NZ_JAKGSI010000004.1"/>
</dbReference>
<feature type="active site" description="Nucleophile; methyl group acceptor" evidence="8">
    <location>
        <position position="130"/>
    </location>
</feature>
<name>A0A9X1QRY7_9CORY</name>
<keyword evidence="6 8" id="KW-0234">DNA repair</keyword>
<protein>
    <recommendedName>
        <fullName evidence="8">Methylated-DNA--protein-cysteine methyltransferase</fullName>
        <ecNumber evidence="8">2.1.1.63</ecNumber>
    </recommendedName>
    <alternativeName>
        <fullName evidence="8">6-O-methylguanine-DNA methyltransferase</fullName>
        <shortName evidence="8">MGMT</shortName>
    </alternativeName>
    <alternativeName>
        <fullName evidence="8">O-6-methylguanine-DNA-alkyltransferase</fullName>
    </alternativeName>
</protein>
<dbReference type="PANTHER" id="PTHR10815:SF5">
    <property type="entry name" value="METHYLATED-DNA--PROTEIN-CYSTEINE METHYLTRANSFERASE"/>
    <property type="match status" value="1"/>
</dbReference>
<gene>
    <name evidence="11" type="ORF">L1O03_07800</name>
</gene>
<dbReference type="Proteomes" id="UP001139336">
    <property type="component" value="Unassembled WGS sequence"/>
</dbReference>
<organism evidence="11 12">
    <name type="scientific">Corynebacterium uropygiale</name>
    <dbReference type="NCBI Taxonomy" id="1775911"/>
    <lineage>
        <taxon>Bacteria</taxon>
        <taxon>Bacillati</taxon>
        <taxon>Actinomycetota</taxon>
        <taxon>Actinomycetes</taxon>
        <taxon>Mycobacteriales</taxon>
        <taxon>Corynebacteriaceae</taxon>
        <taxon>Corynebacterium</taxon>
    </lineage>
</organism>
<evidence type="ECO:0000256" key="4">
    <source>
        <dbReference type="ARBA" id="ARBA00022679"/>
    </source>
</evidence>
<evidence type="ECO:0000259" key="9">
    <source>
        <dbReference type="Pfam" id="PF01035"/>
    </source>
</evidence>
<dbReference type="GO" id="GO:0032259">
    <property type="term" value="P:methylation"/>
    <property type="evidence" value="ECO:0007669"/>
    <property type="project" value="UniProtKB-KW"/>
</dbReference>
<keyword evidence="8" id="KW-0963">Cytoplasm</keyword>
<comment type="catalytic activity">
    <reaction evidence="1 8">
        <text>a 4-O-methyl-thymidine in DNA + L-cysteinyl-[protein] = a thymidine in DNA + S-methyl-L-cysteinyl-[protein]</text>
        <dbReference type="Rhea" id="RHEA:53428"/>
        <dbReference type="Rhea" id="RHEA-COMP:10131"/>
        <dbReference type="Rhea" id="RHEA-COMP:10132"/>
        <dbReference type="Rhea" id="RHEA-COMP:13555"/>
        <dbReference type="Rhea" id="RHEA-COMP:13556"/>
        <dbReference type="ChEBI" id="CHEBI:29950"/>
        <dbReference type="ChEBI" id="CHEBI:82612"/>
        <dbReference type="ChEBI" id="CHEBI:137386"/>
        <dbReference type="ChEBI" id="CHEBI:137387"/>
        <dbReference type="EC" id="2.1.1.63"/>
    </reaction>
</comment>
<dbReference type="InterPro" id="IPR036631">
    <property type="entry name" value="MGMT_N_sf"/>
</dbReference>
<dbReference type="Pfam" id="PF02870">
    <property type="entry name" value="Methyltransf_1N"/>
    <property type="match status" value="1"/>
</dbReference>
<comment type="subcellular location">
    <subcellularLocation>
        <location evidence="8">Cytoplasm</location>
    </subcellularLocation>
</comment>
<dbReference type="Gene3D" id="1.10.10.10">
    <property type="entry name" value="Winged helix-like DNA-binding domain superfamily/Winged helix DNA-binding domain"/>
    <property type="match status" value="1"/>
</dbReference>
<reference evidence="11" key="1">
    <citation type="submission" date="2022-01" db="EMBL/GenBank/DDBJ databases">
        <title>Corynebacterium sp. nov isolated from isolated from the feces of the greater white-fronted geese (Anser albifrons) at Poyang Lake, PR China.</title>
        <authorList>
            <person name="Liu Q."/>
        </authorList>
    </citation>
    <scope>NUCLEOTIDE SEQUENCE</scope>
    <source>
        <strain evidence="11">JCM 32435</strain>
    </source>
</reference>
<dbReference type="GO" id="GO:0005737">
    <property type="term" value="C:cytoplasm"/>
    <property type="evidence" value="ECO:0007669"/>
    <property type="project" value="UniProtKB-SubCell"/>
</dbReference>
<comment type="miscellaneous">
    <text evidence="8">This enzyme catalyzes only one turnover and therefore is not strictly catalytic. According to one definition, an enzyme is a biocatalyst that acts repeatedly and over many reaction cycles.</text>
</comment>
<keyword evidence="3 8" id="KW-0489">Methyltransferase</keyword>
<dbReference type="InterPro" id="IPR023546">
    <property type="entry name" value="MGMT"/>
</dbReference>
<keyword evidence="12" id="KW-1185">Reference proteome</keyword>
<proteinExistence type="inferred from homology"/>
<dbReference type="SUPFAM" id="SSF53155">
    <property type="entry name" value="Methylated DNA-protein cysteine methyltransferase domain"/>
    <property type="match status" value="1"/>
</dbReference>
<evidence type="ECO:0000256" key="2">
    <source>
        <dbReference type="ARBA" id="ARBA00008711"/>
    </source>
</evidence>
<comment type="caution">
    <text evidence="11">The sequence shown here is derived from an EMBL/GenBank/DDBJ whole genome shotgun (WGS) entry which is preliminary data.</text>
</comment>
<comment type="similarity">
    <text evidence="2 8">Belongs to the MGMT family.</text>
</comment>
<evidence type="ECO:0000256" key="1">
    <source>
        <dbReference type="ARBA" id="ARBA00001286"/>
    </source>
</evidence>
<evidence type="ECO:0000256" key="5">
    <source>
        <dbReference type="ARBA" id="ARBA00022763"/>
    </source>
</evidence>
<accession>A0A9X1QRY7</accession>
<keyword evidence="5 8" id="KW-0227">DNA damage</keyword>
<dbReference type="Pfam" id="PF01035">
    <property type="entry name" value="DNA_binding_1"/>
    <property type="match status" value="1"/>
</dbReference>
<dbReference type="EMBL" id="JAKGSI010000004">
    <property type="protein sequence ID" value="MCF4007075.1"/>
    <property type="molecule type" value="Genomic_DNA"/>
</dbReference>
<feature type="domain" description="Methylguanine DNA methyltransferase ribonuclease-like" evidence="10">
    <location>
        <begin position="1"/>
        <end position="71"/>
    </location>
</feature>
<evidence type="ECO:0000256" key="6">
    <source>
        <dbReference type="ARBA" id="ARBA00023204"/>
    </source>
</evidence>
<dbReference type="SUPFAM" id="SSF46767">
    <property type="entry name" value="Methylated DNA-protein cysteine methyltransferase, C-terminal domain"/>
    <property type="match status" value="1"/>
</dbReference>
<dbReference type="GO" id="GO:0006307">
    <property type="term" value="P:DNA alkylation repair"/>
    <property type="evidence" value="ECO:0007669"/>
    <property type="project" value="UniProtKB-UniRule"/>
</dbReference>
<dbReference type="InterPro" id="IPR008332">
    <property type="entry name" value="MethylG_MeTrfase_N"/>
</dbReference>